<evidence type="ECO:0000256" key="7">
    <source>
        <dbReference type="HAMAP-Rule" id="MF_01147"/>
    </source>
</evidence>
<evidence type="ECO:0000256" key="3">
    <source>
        <dbReference type="ARBA" id="ARBA00022679"/>
    </source>
</evidence>
<feature type="transmembrane region" description="Helical" evidence="7">
    <location>
        <begin position="224"/>
        <end position="241"/>
    </location>
</feature>
<comment type="subcellular location">
    <subcellularLocation>
        <location evidence="7">Cell membrane</location>
        <topology evidence="7">Multi-pass membrane protein</topology>
    </subcellularLocation>
</comment>
<feature type="transmembrane region" description="Helical" evidence="7">
    <location>
        <begin position="287"/>
        <end position="306"/>
    </location>
</feature>
<evidence type="ECO:0000313" key="9">
    <source>
        <dbReference type="Proteomes" id="UP000306196"/>
    </source>
</evidence>
<feature type="transmembrane region" description="Helical" evidence="7">
    <location>
        <begin position="104"/>
        <end position="121"/>
    </location>
</feature>
<feature type="transmembrane region" description="Helical" evidence="7">
    <location>
        <begin position="28"/>
        <end position="48"/>
    </location>
</feature>
<feature type="transmembrane region" description="Helical" evidence="7">
    <location>
        <begin position="60"/>
        <end position="84"/>
    </location>
</feature>
<dbReference type="HAMAP" id="MF_01147">
    <property type="entry name" value="Lgt"/>
    <property type="match status" value="1"/>
</dbReference>
<dbReference type="InterPro" id="IPR001640">
    <property type="entry name" value="Lgt"/>
</dbReference>
<comment type="pathway">
    <text evidence="7">Protein modification; lipoprotein biosynthesis (diacylglyceryl transfer).</text>
</comment>
<keyword evidence="3 7" id="KW-0808">Transferase</keyword>
<dbReference type="RefSeq" id="WP_138088894.1">
    <property type="nucleotide sequence ID" value="NZ_VAUV01000031.1"/>
</dbReference>
<dbReference type="Proteomes" id="UP000306196">
    <property type="component" value="Unassembled WGS sequence"/>
</dbReference>
<dbReference type="Pfam" id="PF01790">
    <property type="entry name" value="LGT"/>
    <property type="match status" value="1"/>
</dbReference>
<feature type="transmembrane region" description="Helical" evidence="7">
    <location>
        <begin position="248"/>
        <end position="267"/>
    </location>
</feature>
<comment type="catalytic activity">
    <reaction evidence="7">
        <text>L-cysteinyl-[prolipoprotein] + a 1,2-diacyl-sn-glycero-3-phospho-(1'-sn-glycerol) = an S-1,2-diacyl-sn-glyceryl-L-cysteinyl-[prolipoprotein] + sn-glycerol 1-phosphate + H(+)</text>
        <dbReference type="Rhea" id="RHEA:56712"/>
        <dbReference type="Rhea" id="RHEA-COMP:14679"/>
        <dbReference type="Rhea" id="RHEA-COMP:14680"/>
        <dbReference type="ChEBI" id="CHEBI:15378"/>
        <dbReference type="ChEBI" id="CHEBI:29950"/>
        <dbReference type="ChEBI" id="CHEBI:57685"/>
        <dbReference type="ChEBI" id="CHEBI:64716"/>
        <dbReference type="ChEBI" id="CHEBI:140658"/>
        <dbReference type="EC" id="2.5.1.145"/>
    </reaction>
</comment>
<feature type="transmembrane region" description="Helical" evidence="7">
    <location>
        <begin position="133"/>
        <end position="152"/>
    </location>
</feature>
<dbReference type="GO" id="GO:0008961">
    <property type="term" value="F:phosphatidylglycerol-prolipoprotein diacylglyceryl transferase activity"/>
    <property type="evidence" value="ECO:0007669"/>
    <property type="project" value="UniProtKB-UniRule"/>
</dbReference>
<dbReference type="NCBIfam" id="TIGR00544">
    <property type="entry name" value="lgt"/>
    <property type="match status" value="1"/>
</dbReference>
<keyword evidence="2 7" id="KW-1003">Cell membrane</keyword>
<keyword evidence="8" id="KW-0449">Lipoprotein</keyword>
<proteinExistence type="inferred from homology"/>
<protein>
    <recommendedName>
        <fullName evidence="7">Phosphatidylglycerol--prolipoprotein diacylglyceryl transferase</fullName>
        <ecNumber evidence="7">2.5.1.145</ecNumber>
    </recommendedName>
</protein>
<comment type="caution">
    <text evidence="8">The sequence shown here is derived from an EMBL/GenBank/DDBJ whole genome shotgun (WGS) entry which is preliminary data.</text>
</comment>
<evidence type="ECO:0000256" key="6">
    <source>
        <dbReference type="ARBA" id="ARBA00023136"/>
    </source>
</evidence>
<keyword evidence="5 7" id="KW-1133">Transmembrane helix</keyword>
<evidence type="ECO:0000313" key="8">
    <source>
        <dbReference type="EMBL" id="TLD68193.1"/>
    </source>
</evidence>
<name>A0A5R8K746_9BACT</name>
<dbReference type="OrthoDB" id="871140at2"/>
<dbReference type="PROSITE" id="PS01311">
    <property type="entry name" value="LGT"/>
    <property type="match status" value="1"/>
</dbReference>
<dbReference type="AlphaFoldDB" id="A0A5R8K746"/>
<keyword evidence="9" id="KW-1185">Reference proteome</keyword>
<comment type="similarity">
    <text evidence="1 7">Belongs to the Lgt family.</text>
</comment>
<dbReference type="EC" id="2.5.1.145" evidence="7"/>
<reference evidence="8 9" key="1">
    <citation type="submission" date="2019-05" db="EMBL/GenBank/DDBJ databases">
        <title>Verrucobacter flavum gen. nov., sp. nov. a new member of the family Verrucomicrobiaceae.</title>
        <authorList>
            <person name="Szuroczki S."/>
            <person name="Abbaszade G."/>
            <person name="Szabo A."/>
            <person name="Felfoldi T."/>
            <person name="Schumann P."/>
            <person name="Boka K."/>
            <person name="Keki Z."/>
            <person name="Toumi M."/>
            <person name="Toth E."/>
        </authorList>
    </citation>
    <scope>NUCLEOTIDE SEQUENCE [LARGE SCALE GENOMIC DNA]</scope>
    <source>
        <strain evidence="8 9">MG-N-17</strain>
    </source>
</reference>
<comment type="function">
    <text evidence="7">Catalyzes the transfer of the diacylglyceryl group from phosphatidylglycerol to the sulfhydryl group of the N-terminal cysteine of a prolipoprotein, the first step in the formation of mature lipoproteins.</text>
</comment>
<keyword evidence="6 7" id="KW-0472">Membrane</keyword>
<feature type="binding site" evidence="7">
    <location>
        <position position="147"/>
    </location>
    <ligand>
        <name>a 1,2-diacyl-sn-glycero-3-phospho-(1'-sn-glycerol)</name>
        <dbReference type="ChEBI" id="CHEBI:64716"/>
    </ligand>
</feature>
<gene>
    <name evidence="7 8" type="primary">lgt</name>
    <name evidence="8" type="ORF">FEM03_23840</name>
</gene>
<evidence type="ECO:0000256" key="2">
    <source>
        <dbReference type="ARBA" id="ARBA00022475"/>
    </source>
</evidence>
<evidence type="ECO:0000256" key="4">
    <source>
        <dbReference type="ARBA" id="ARBA00022692"/>
    </source>
</evidence>
<organism evidence="8 9">
    <name type="scientific">Phragmitibacter flavus</name>
    <dbReference type="NCBI Taxonomy" id="2576071"/>
    <lineage>
        <taxon>Bacteria</taxon>
        <taxon>Pseudomonadati</taxon>
        <taxon>Verrucomicrobiota</taxon>
        <taxon>Verrucomicrobiia</taxon>
        <taxon>Verrucomicrobiales</taxon>
        <taxon>Verrucomicrobiaceae</taxon>
        <taxon>Phragmitibacter</taxon>
    </lineage>
</organism>
<dbReference type="EMBL" id="VAUV01000031">
    <property type="protein sequence ID" value="TLD68193.1"/>
    <property type="molecule type" value="Genomic_DNA"/>
</dbReference>
<dbReference type="PANTHER" id="PTHR30589">
    <property type="entry name" value="PROLIPOPROTEIN DIACYLGLYCERYL TRANSFERASE"/>
    <property type="match status" value="1"/>
</dbReference>
<keyword evidence="4 7" id="KW-0812">Transmembrane</keyword>
<dbReference type="UniPathway" id="UPA00664"/>
<accession>A0A5R8K746</accession>
<dbReference type="GO" id="GO:0042158">
    <property type="term" value="P:lipoprotein biosynthetic process"/>
    <property type="evidence" value="ECO:0007669"/>
    <property type="project" value="UniProtKB-UniRule"/>
</dbReference>
<sequence length="321" mass="36097">MSGQVFAYYLHNLSPHVIRFGEGFAVHWYGLAYVLGFYCGYLLLVRFAKKGLGELKPDQVADFITYCALFGVVLGGRIGYMLLYNFDSFVANPLSLFKLWDGGMASHGGIAGLALFTLYFARKHKMSWTGLGDNLVVVAPLGIFFGRMANFINGELYGRTTDVSWAMKFPTEIHEPTFTPAASTTLPWQTFPQHSHEIVSAASQFPDGRAQLEAILHPRHPSQLYEGALEGLFLFFILYAIRMKWKNLSHGILTGLFFILYAIGRIVSENFREPDSSLIMGITKGQFYSVFMIVIGLLFLAWAVFFNRKNPQNPKRTPLVS</sequence>
<dbReference type="GO" id="GO:0005886">
    <property type="term" value="C:plasma membrane"/>
    <property type="evidence" value="ECO:0007669"/>
    <property type="project" value="UniProtKB-SubCell"/>
</dbReference>
<evidence type="ECO:0000256" key="5">
    <source>
        <dbReference type="ARBA" id="ARBA00022989"/>
    </source>
</evidence>
<evidence type="ECO:0000256" key="1">
    <source>
        <dbReference type="ARBA" id="ARBA00007150"/>
    </source>
</evidence>
<dbReference type="PANTHER" id="PTHR30589:SF0">
    <property type="entry name" value="PHOSPHATIDYLGLYCEROL--PROLIPOPROTEIN DIACYLGLYCERYL TRANSFERASE"/>
    <property type="match status" value="1"/>
</dbReference>